<feature type="signal peptide" evidence="7">
    <location>
        <begin position="1"/>
        <end position="28"/>
    </location>
</feature>
<dbReference type="NCBIfam" id="TIGR01728">
    <property type="entry name" value="SsuA_fam"/>
    <property type="match status" value="1"/>
</dbReference>
<accession>A0AA35URS6</accession>
<evidence type="ECO:0000256" key="2">
    <source>
        <dbReference type="ARBA" id="ARBA00010742"/>
    </source>
</evidence>
<dbReference type="FunFam" id="3.40.190.10:FF:000050">
    <property type="entry name" value="Sulfonate ABC transporter substrate-binding protein"/>
    <property type="match status" value="1"/>
</dbReference>
<feature type="domain" description="Solute-binding protein family 3/N-terminal" evidence="8">
    <location>
        <begin position="38"/>
        <end position="270"/>
    </location>
</feature>
<evidence type="ECO:0000313" key="10">
    <source>
        <dbReference type="Proteomes" id="UP001158598"/>
    </source>
</evidence>
<organism evidence="9 10">
    <name type="scientific">Methylococcus capsulatus</name>
    <dbReference type="NCBI Taxonomy" id="414"/>
    <lineage>
        <taxon>Bacteria</taxon>
        <taxon>Pseudomonadati</taxon>
        <taxon>Pseudomonadota</taxon>
        <taxon>Gammaproteobacteria</taxon>
        <taxon>Methylococcales</taxon>
        <taxon>Methylococcaceae</taxon>
        <taxon>Methylococcus</taxon>
    </lineage>
</organism>
<dbReference type="SUPFAM" id="SSF53850">
    <property type="entry name" value="Periplasmic binding protein-like II"/>
    <property type="match status" value="1"/>
</dbReference>
<evidence type="ECO:0000256" key="5">
    <source>
        <dbReference type="ARBA" id="ARBA00055538"/>
    </source>
</evidence>
<gene>
    <name evidence="9" type="primary">ssuA</name>
    <name evidence="9" type="ORF">MCNOR_2284</name>
</gene>
<dbReference type="GO" id="GO:0042597">
    <property type="term" value="C:periplasmic space"/>
    <property type="evidence" value="ECO:0007669"/>
    <property type="project" value="UniProtKB-SubCell"/>
</dbReference>
<comment type="subcellular location">
    <subcellularLocation>
        <location evidence="1">Periplasm</location>
    </subcellularLocation>
</comment>
<feature type="chain" id="PRO_5041338364" description="Putative aliphatic sulfonates-binding protein" evidence="7">
    <location>
        <begin position="29"/>
        <end position="326"/>
    </location>
</feature>
<keyword evidence="4 7" id="KW-0732">Signal</keyword>
<reference evidence="9" key="1">
    <citation type="submission" date="2023-03" db="EMBL/GenBank/DDBJ databases">
        <authorList>
            <person name="Pearce D."/>
        </authorList>
    </citation>
    <scope>NUCLEOTIDE SEQUENCE</scope>
    <source>
        <strain evidence="9">Mc</strain>
    </source>
</reference>
<dbReference type="InterPro" id="IPR010067">
    <property type="entry name" value="ABC_SsuA_sub-bd"/>
</dbReference>
<sequence>MNKAHASLASLFALAFVLYAAYSLPAKSGETGNAAPASIRIGYQKYGTLILVKARGELDRKLKAAGVTVDWAEFAFGPPMLEALNAAHLDFAASGETPPVFALAAKGSDLVYLGYESASPEGEAILVAKDSGIAGVASLKGRKVAVARGSNAHYLLIRALASAGLGWKDIQPVYLAPADARAAFANGAVDAWAIWDFHLAVAQETAGARILADGQKLVQNHEIYTSRKDFIRQHPELAKTVLEEIARTDEWARTHTAEAAELLDRQLGIGVPVLKKALERRAYGLHPVDAELASSQQNIADTLHALGLLPKPVQVSLALSATEIQP</sequence>
<evidence type="ECO:0000256" key="4">
    <source>
        <dbReference type="ARBA" id="ARBA00022729"/>
    </source>
</evidence>
<dbReference type="PANTHER" id="PTHR30024">
    <property type="entry name" value="ALIPHATIC SULFONATES-BINDING PROTEIN-RELATED"/>
    <property type="match status" value="1"/>
</dbReference>
<dbReference type="AlphaFoldDB" id="A0AA35URS6"/>
<dbReference type="GO" id="GO:0016020">
    <property type="term" value="C:membrane"/>
    <property type="evidence" value="ECO:0007669"/>
    <property type="project" value="InterPro"/>
</dbReference>
<comment type="similarity">
    <text evidence="2">Belongs to the bacterial solute-binding protein SsuA/TauA family.</text>
</comment>
<protein>
    <recommendedName>
        <fullName evidence="6">Putative aliphatic sulfonates-binding protein</fullName>
    </recommendedName>
</protein>
<comment type="function">
    <text evidence="5">Part of a binding-protein-dependent transport system for aliphatic sulfonates. Putative binding protein.</text>
</comment>
<dbReference type="GO" id="GO:0042626">
    <property type="term" value="F:ATPase-coupled transmembrane transporter activity"/>
    <property type="evidence" value="ECO:0007669"/>
    <property type="project" value="InterPro"/>
</dbReference>
<dbReference type="Gene3D" id="3.40.190.10">
    <property type="entry name" value="Periplasmic binding protein-like II"/>
    <property type="match status" value="2"/>
</dbReference>
<dbReference type="InterPro" id="IPR015168">
    <property type="entry name" value="SsuA/THI5"/>
</dbReference>
<evidence type="ECO:0000313" key="9">
    <source>
        <dbReference type="EMBL" id="CAI8839260.1"/>
    </source>
</evidence>
<dbReference type="RefSeq" id="WP_282213233.1">
    <property type="nucleotide sequence ID" value="NZ_OX458332.1"/>
</dbReference>
<name>A0AA35URS6_METCP</name>
<dbReference type="Pfam" id="PF09084">
    <property type="entry name" value="NMT1"/>
    <property type="match status" value="1"/>
</dbReference>
<evidence type="ECO:0000256" key="7">
    <source>
        <dbReference type="SAM" id="SignalP"/>
    </source>
</evidence>
<evidence type="ECO:0000256" key="6">
    <source>
        <dbReference type="ARBA" id="ARBA00070228"/>
    </source>
</evidence>
<keyword evidence="3" id="KW-0813">Transport</keyword>
<dbReference type="SMART" id="SM00062">
    <property type="entry name" value="PBPb"/>
    <property type="match status" value="1"/>
</dbReference>
<evidence type="ECO:0000256" key="3">
    <source>
        <dbReference type="ARBA" id="ARBA00022448"/>
    </source>
</evidence>
<dbReference type="InterPro" id="IPR001638">
    <property type="entry name" value="Solute-binding_3/MltF_N"/>
</dbReference>
<evidence type="ECO:0000256" key="1">
    <source>
        <dbReference type="ARBA" id="ARBA00004418"/>
    </source>
</evidence>
<dbReference type="PANTHER" id="PTHR30024:SF42">
    <property type="entry name" value="ALIPHATIC SULFONATES-BINDING PROTEIN-RELATED"/>
    <property type="match status" value="1"/>
</dbReference>
<proteinExistence type="inferred from homology"/>
<dbReference type="Proteomes" id="UP001158598">
    <property type="component" value="Chromosome"/>
</dbReference>
<evidence type="ECO:0000259" key="8">
    <source>
        <dbReference type="SMART" id="SM00062"/>
    </source>
</evidence>
<dbReference type="EMBL" id="OX458332">
    <property type="protein sequence ID" value="CAI8839260.1"/>
    <property type="molecule type" value="Genomic_DNA"/>
</dbReference>